<dbReference type="OrthoDB" id="75724at2759"/>
<name>A0A8J2NUM0_9HEXA</name>
<dbReference type="Proteomes" id="UP000708208">
    <property type="component" value="Unassembled WGS sequence"/>
</dbReference>
<sequence>MSSSGILIACCLLLAISSSASGFTDNEILDEEIHQELLEWKAPEQTELLVMEWGKWDSRTVADKGGQDLKDLEKRNSQIIERIRTGYFEKAQNKHNDSSEVDKLDPEIAVIIDFEGMKLSQMRSVENIKYLMRNFARMERAYNYFSYGFIVNTNPLVDQIINLSKPFMVAEDAGFKGTLLILSKINNN</sequence>
<feature type="chain" id="PRO_5035184115" description="CRAL-TRIO domain-containing protein" evidence="1">
    <location>
        <begin position="23"/>
        <end position="188"/>
    </location>
</feature>
<evidence type="ECO:0000256" key="1">
    <source>
        <dbReference type="SAM" id="SignalP"/>
    </source>
</evidence>
<feature type="domain" description="CRAL-TRIO" evidence="2">
    <location>
        <begin position="75"/>
        <end position="168"/>
    </location>
</feature>
<reference evidence="3" key="1">
    <citation type="submission" date="2021-06" db="EMBL/GenBank/DDBJ databases">
        <authorList>
            <person name="Hodson N. C."/>
            <person name="Mongue J. A."/>
            <person name="Jaron S. K."/>
        </authorList>
    </citation>
    <scope>NUCLEOTIDE SEQUENCE</scope>
</reference>
<dbReference type="InterPro" id="IPR001251">
    <property type="entry name" value="CRAL-TRIO_dom"/>
</dbReference>
<dbReference type="Pfam" id="PF00650">
    <property type="entry name" value="CRAL_TRIO"/>
    <property type="match status" value="1"/>
</dbReference>
<gene>
    <name evidence="3" type="ORF">AFUS01_LOCUS15765</name>
</gene>
<accession>A0A8J2NUM0</accession>
<organism evidence="3 4">
    <name type="scientific">Allacma fusca</name>
    <dbReference type="NCBI Taxonomy" id="39272"/>
    <lineage>
        <taxon>Eukaryota</taxon>
        <taxon>Metazoa</taxon>
        <taxon>Ecdysozoa</taxon>
        <taxon>Arthropoda</taxon>
        <taxon>Hexapoda</taxon>
        <taxon>Collembola</taxon>
        <taxon>Symphypleona</taxon>
        <taxon>Sminthuridae</taxon>
        <taxon>Allacma</taxon>
    </lineage>
</organism>
<protein>
    <recommendedName>
        <fullName evidence="2">CRAL-TRIO domain-containing protein</fullName>
    </recommendedName>
</protein>
<dbReference type="AlphaFoldDB" id="A0A8J2NUM0"/>
<evidence type="ECO:0000313" key="4">
    <source>
        <dbReference type="Proteomes" id="UP000708208"/>
    </source>
</evidence>
<keyword evidence="1" id="KW-0732">Signal</keyword>
<dbReference type="EMBL" id="CAJVCH010141260">
    <property type="protein sequence ID" value="CAG7726888.1"/>
    <property type="molecule type" value="Genomic_DNA"/>
</dbReference>
<evidence type="ECO:0000259" key="2">
    <source>
        <dbReference type="Pfam" id="PF00650"/>
    </source>
</evidence>
<comment type="caution">
    <text evidence="3">The sequence shown here is derived from an EMBL/GenBank/DDBJ whole genome shotgun (WGS) entry which is preliminary data.</text>
</comment>
<keyword evidence="4" id="KW-1185">Reference proteome</keyword>
<evidence type="ECO:0000313" key="3">
    <source>
        <dbReference type="EMBL" id="CAG7726888.1"/>
    </source>
</evidence>
<proteinExistence type="predicted"/>
<feature type="signal peptide" evidence="1">
    <location>
        <begin position="1"/>
        <end position="22"/>
    </location>
</feature>